<keyword evidence="2" id="KW-1185">Reference proteome</keyword>
<name>A0A5N6S1Y6_9BIFI</name>
<protein>
    <submittedName>
        <fullName evidence="1">Inositol-3-phosphate synthase</fullName>
    </submittedName>
</protein>
<accession>A0A5N6S1Y6</accession>
<proteinExistence type="predicted"/>
<dbReference type="Proteomes" id="UP000325415">
    <property type="component" value="Unassembled WGS sequence"/>
</dbReference>
<reference evidence="1 2" key="1">
    <citation type="submission" date="2018-04" db="EMBL/GenBank/DDBJ databases">
        <authorList>
            <person name="Eckel V.P."/>
            <person name="Vogel R.F."/>
        </authorList>
    </citation>
    <scope>NUCLEOTIDE SEQUENCE [LARGE SCALE GENOMIC DNA]</scope>
    <source>
        <strain evidence="2">TMW 2.1764</strain>
    </source>
</reference>
<feature type="non-terminal residue" evidence="1">
    <location>
        <position position="1"/>
    </location>
</feature>
<evidence type="ECO:0000313" key="1">
    <source>
        <dbReference type="EMBL" id="KAE8127405.1"/>
    </source>
</evidence>
<dbReference type="AlphaFoldDB" id="A0A5N6S1Y6"/>
<gene>
    <name evidence="1" type="ORF">DDE84_07905</name>
</gene>
<sequence length="59" mass="6382">GPVLAPSSYFMKSPAVQHEDNEARQLVEKFIAGEVESTEAQLNADVAEAKANGKDVWHA</sequence>
<organism evidence="1 2">
    <name type="scientific">Bifidobacterium tibiigranuli</name>
    <dbReference type="NCBI Taxonomy" id="2172043"/>
    <lineage>
        <taxon>Bacteria</taxon>
        <taxon>Bacillati</taxon>
        <taxon>Actinomycetota</taxon>
        <taxon>Actinomycetes</taxon>
        <taxon>Bifidobacteriales</taxon>
        <taxon>Bifidobacteriaceae</taxon>
        <taxon>Bifidobacterium</taxon>
    </lineage>
</organism>
<evidence type="ECO:0000313" key="2">
    <source>
        <dbReference type="Proteomes" id="UP000325415"/>
    </source>
</evidence>
<comment type="caution">
    <text evidence="1">The sequence shown here is derived from an EMBL/GenBank/DDBJ whole genome shotgun (WGS) entry which is preliminary data.</text>
</comment>
<dbReference type="EMBL" id="QDAG01000008">
    <property type="protein sequence ID" value="KAE8127405.1"/>
    <property type="molecule type" value="Genomic_DNA"/>
</dbReference>